<dbReference type="GeneID" id="64704634"/>
<evidence type="ECO:0000313" key="3">
    <source>
        <dbReference type="Proteomes" id="UP000823399"/>
    </source>
</evidence>
<comment type="caution">
    <text evidence="2">The sequence shown here is derived from an EMBL/GenBank/DDBJ whole genome shotgun (WGS) entry which is preliminary data.</text>
</comment>
<feature type="compositionally biased region" description="Basic and acidic residues" evidence="1">
    <location>
        <begin position="49"/>
        <end position="65"/>
    </location>
</feature>
<organism evidence="2 3">
    <name type="scientific">Suillus discolor</name>
    <dbReference type="NCBI Taxonomy" id="1912936"/>
    <lineage>
        <taxon>Eukaryota</taxon>
        <taxon>Fungi</taxon>
        <taxon>Dikarya</taxon>
        <taxon>Basidiomycota</taxon>
        <taxon>Agaricomycotina</taxon>
        <taxon>Agaricomycetes</taxon>
        <taxon>Agaricomycetidae</taxon>
        <taxon>Boletales</taxon>
        <taxon>Suillineae</taxon>
        <taxon>Suillaceae</taxon>
        <taxon>Suillus</taxon>
    </lineage>
</organism>
<feature type="compositionally biased region" description="Polar residues" evidence="1">
    <location>
        <begin position="110"/>
        <end position="124"/>
    </location>
</feature>
<accession>A0A9P7EUC0</accession>
<dbReference type="AlphaFoldDB" id="A0A9P7EUC0"/>
<sequence length="392" mass="44979">MAPTRTSRREKYHYSEETLKAQLPCTHCGKSFKTQGFKKHEASCKKRIENEQERHRFNQEYEKGKQNARKARRKAATSEAGPSNDIQVHHAPIDDLQDFDYSQLEDEHGNPTSPVLSDASMASNPTVVQPHAASVQMPSEFKTEYHPRSARATLYQMFDEFGITQEMQHAPVDEEPWRPFRSRGDFEFSEIALDAALNKSQINALLELISRIAQGQAQITLKNETDLSRAWDNAAAELTPFSKHEVPVIYKRKEQEYEVHTRPVWDWALDLLDNPLLAPHFVWDACRVYKHNGTDFERFFNEPWTGDRWWDIQSSLPPDVENAVPFCFILYADKSKLSSHGTVKGYPVVVRCANLPVDIRNGEGFGGGRVVRMVDLLFLTMQPKKENSDTQL</sequence>
<feature type="compositionally biased region" description="Basic residues" evidence="1">
    <location>
        <begin position="66"/>
        <end position="75"/>
    </location>
</feature>
<evidence type="ECO:0000313" key="2">
    <source>
        <dbReference type="EMBL" id="KAG2091629.1"/>
    </source>
</evidence>
<dbReference type="RefSeq" id="XP_041286589.1">
    <property type="nucleotide sequence ID" value="XM_041442375.1"/>
</dbReference>
<dbReference type="EMBL" id="JABBWM010000095">
    <property type="protein sequence ID" value="KAG2091629.1"/>
    <property type="molecule type" value="Genomic_DNA"/>
</dbReference>
<name>A0A9P7EUC0_9AGAM</name>
<dbReference type="Pfam" id="PF18759">
    <property type="entry name" value="Plavaka"/>
    <property type="match status" value="1"/>
</dbReference>
<reference evidence="2" key="1">
    <citation type="journal article" date="2020" name="New Phytol.">
        <title>Comparative genomics reveals dynamic genome evolution in host specialist ectomycorrhizal fungi.</title>
        <authorList>
            <person name="Lofgren L.A."/>
            <person name="Nguyen N.H."/>
            <person name="Vilgalys R."/>
            <person name="Ruytinx J."/>
            <person name="Liao H.L."/>
            <person name="Branco S."/>
            <person name="Kuo A."/>
            <person name="LaButti K."/>
            <person name="Lipzen A."/>
            <person name="Andreopoulos W."/>
            <person name="Pangilinan J."/>
            <person name="Riley R."/>
            <person name="Hundley H."/>
            <person name="Na H."/>
            <person name="Barry K."/>
            <person name="Grigoriev I.V."/>
            <person name="Stajich J.E."/>
            <person name="Kennedy P.G."/>
        </authorList>
    </citation>
    <scope>NUCLEOTIDE SEQUENCE</scope>
    <source>
        <strain evidence="2">FC423</strain>
    </source>
</reference>
<proteinExistence type="predicted"/>
<gene>
    <name evidence="2" type="ORF">F5147DRAFT_779905</name>
</gene>
<protein>
    <submittedName>
        <fullName evidence="2">Uncharacterized protein</fullName>
    </submittedName>
</protein>
<feature type="region of interest" description="Disordered" evidence="1">
    <location>
        <begin position="49"/>
        <end position="90"/>
    </location>
</feature>
<dbReference type="Proteomes" id="UP000823399">
    <property type="component" value="Unassembled WGS sequence"/>
</dbReference>
<dbReference type="InterPro" id="IPR041078">
    <property type="entry name" value="Plavaka"/>
</dbReference>
<dbReference type="OrthoDB" id="3239511at2759"/>
<evidence type="ECO:0000256" key="1">
    <source>
        <dbReference type="SAM" id="MobiDB-lite"/>
    </source>
</evidence>
<keyword evidence="3" id="KW-1185">Reference proteome</keyword>
<feature type="region of interest" description="Disordered" evidence="1">
    <location>
        <begin position="103"/>
        <end position="124"/>
    </location>
</feature>